<dbReference type="PANTHER" id="PTHR15048:SF0">
    <property type="entry name" value="STARCH-BINDING DOMAIN-CONTAINING PROTEIN 1"/>
    <property type="match status" value="1"/>
</dbReference>
<feature type="domain" description="CBM20" evidence="5">
    <location>
        <begin position="102"/>
        <end position="202"/>
    </location>
</feature>
<organism evidence="6 7">
    <name type="scientific">Rhizoctonia solani AG-3 Rhs1AP</name>
    <dbReference type="NCBI Taxonomy" id="1086054"/>
    <lineage>
        <taxon>Eukaryota</taxon>
        <taxon>Fungi</taxon>
        <taxon>Dikarya</taxon>
        <taxon>Basidiomycota</taxon>
        <taxon>Agaricomycotina</taxon>
        <taxon>Agaricomycetes</taxon>
        <taxon>Cantharellales</taxon>
        <taxon>Ceratobasidiaceae</taxon>
        <taxon>Rhizoctonia</taxon>
    </lineage>
</organism>
<dbReference type="InterPro" id="IPR002044">
    <property type="entry name" value="CBM20"/>
</dbReference>
<evidence type="ECO:0000313" key="6">
    <source>
        <dbReference type="EMBL" id="EUC55991.1"/>
    </source>
</evidence>
<dbReference type="GO" id="GO:0016020">
    <property type="term" value="C:membrane"/>
    <property type="evidence" value="ECO:0007669"/>
    <property type="project" value="TreeGrafter"/>
</dbReference>
<dbReference type="InterPro" id="IPR013784">
    <property type="entry name" value="Carb-bd-like_fold"/>
</dbReference>
<dbReference type="GO" id="GO:2001070">
    <property type="term" value="F:starch binding"/>
    <property type="evidence" value="ECO:0007669"/>
    <property type="project" value="InterPro"/>
</dbReference>
<evidence type="ECO:0000313" key="7">
    <source>
        <dbReference type="Proteomes" id="UP000030108"/>
    </source>
</evidence>
<dbReference type="InterPro" id="IPR013783">
    <property type="entry name" value="Ig-like_fold"/>
</dbReference>
<dbReference type="SUPFAM" id="SSF51011">
    <property type="entry name" value="Glycosyl hydrolase domain"/>
    <property type="match status" value="1"/>
</dbReference>
<dbReference type="OrthoDB" id="6123450at2759"/>
<dbReference type="Gene3D" id="2.60.40.1180">
    <property type="entry name" value="Golgi alpha-mannosidase II"/>
    <property type="match status" value="1"/>
</dbReference>
<gene>
    <name evidence="6" type="ORF">RSOL_151860</name>
</gene>
<dbReference type="PANTHER" id="PTHR15048">
    <property type="entry name" value="STARCH-BINDING DOMAIN-CONTAINING PROTEIN 1"/>
    <property type="match status" value="1"/>
</dbReference>
<keyword evidence="3" id="KW-0624">Polysaccharide degradation</keyword>
<comment type="caution">
    <text evidence="6">The sequence shown here is derived from an EMBL/GenBank/DDBJ whole genome shotgun (WGS) entry which is preliminary data.</text>
</comment>
<evidence type="ECO:0000259" key="5">
    <source>
        <dbReference type="PROSITE" id="PS51166"/>
    </source>
</evidence>
<dbReference type="GO" id="GO:0016787">
    <property type="term" value="F:hydrolase activity"/>
    <property type="evidence" value="ECO:0007669"/>
    <property type="project" value="UniProtKB-KW"/>
</dbReference>
<proteinExistence type="inferred from homology"/>
<protein>
    <submittedName>
        <fullName evidence="6">Glycoside hydrolase family 13 protein</fullName>
    </submittedName>
</protein>
<dbReference type="GO" id="GO:0000272">
    <property type="term" value="P:polysaccharide catabolic process"/>
    <property type="evidence" value="ECO:0007669"/>
    <property type="project" value="UniProtKB-KW"/>
</dbReference>
<dbReference type="GO" id="GO:0043169">
    <property type="term" value="F:cation binding"/>
    <property type="evidence" value="ECO:0007669"/>
    <property type="project" value="InterPro"/>
</dbReference>
<feature type="region of interest" description="Disordered" evidence="4">
    <location>
        <begin position="180"/>
        <end position="202"/>
    </location>
</feature>
<dbReference type="SMART" id="SM00632">
    <property type="entry name" value="Aamy_C"/>
    <property type="match status" value="1"/>
</dbReference>
<evidence type="ECO:0000256" key="1">
    <source>
        <dbReference type="ARBA" id="ARBA00008061"/>
    </source>
</evidence>
<dbReference type="PROSITE" id="PS51166">
    <property type="entry name" value="CBM20"/>
    <property type="match status" value="1"/>
</dbReference>
<evidence type="ECO:0000256" key="2">
    <source>
        <dbReference type="ARBA" id="ARBA00023277"/>
    </source>
</evidence>
<dbReference type="EMBL" id="JATN01000322">
    <property type="protein sequence ID" value="EUC55991.1"/>
    <property type="molecule type" value="Genomic_DNA"/>
</dbReference>
<evidence type="ECO:0000256" key="3">
    <source>
        <dbReference type="ARBA" id="ARBA00023326"/>
    </source>
</evidence>
<dbReference type="SUPFAM" id="SSF49452">
    <property type="entry name" value="Starch-binding domain-like"/>
    <property type="match status" value="1"/>
</dbReference>
<name>X8J410_9AGAM</name>
<dbReference type="Pfam" id="PF00686">
    <property type="entry name" value="CBM_20"/>
    <property type="match status" value="1"/>
</dbReference>
<keyword evidence="6" id="KW-0378">Hydrolase</keyword>
<dbReference type="AlphaFoldDB" id="X8J410"/>
<sequence length="202" mass="20679">MVKWRNGVTGSVNNWVSGTNQQIAFGRGSTGFVVINNADSAWTRTFTTPLAANSYCDIISGAAGTSGTCTGASYTISGGTFTATVPARSAIALFTGAIGSGSSNSGSVSISFSVYAETTFGDNIFVAGSISQLGTWAPGSSIAMSSASYPTWTATVTLPAGTAFSYKYLRKTSSGTVVWESDPNRSATASSSGTLTLSDTWR</sequence>
<keyword evidence="2" id="KW-0119">Carbohydrate metabolism</keyword>
<feature type="non-terminal residue" evidence="6">
    <location>
        <position position="202"/>
    </location>
</feature>
<evidence type="ECO:0000256" key="4">
    <source>
        <dbReference type="SAM" id="MobiDB-lite"/>
    </source>
</evidence>
<dbReference type="InterPro" id="IPR006048">
    <property type="entry name" value="A-amylase/branching_C"/>
</dbReference>
<comment type="similarity">
    <text evidence="1">Belongs to the glycosyl hydrolase 13 family.</text>
</comment>
<dbReference type="FunFam" id="2.60.40.10:FF:000552">
    <property type="entry name" value="Related to glucoamylase"/>
    <property type="match status" value="1"/>
</dbReference>
<accession>X8J410</accession>
<dbReference type="InterPro" id="IPR031319">
    <property type="entry name" value="A-amylase_C"/>
</dbReference>
<dbReference type="Gene3D" id="2.60.40.10">
    <property type="entry name" value="Immunoglobulins"/>
    <property type="match status" value="1"/>
</dbReference>
<dbReference type="Pfam" id="PF02806">
    <property type="entry name" value="Alpha-amylase_C"/>
    <property type="match status" value="1"/>
</dbReference>
<feature type="compositionally biased region" description="Low complexity" evidence="4">
    <location>
        <begin position="186"/>
        <end position="202"/>
    </location>
</feature>
<dbReference type="SMART" id="SM01065">
    <property type="entry name" value="CBM_2"/>
    <property type="match status" value="1"/>
</dbReference>
<dbReference type="Proteomes" id="UP000030108">
    <property type="component" value="Unassembled WGS sequence"/>
</dbReference>
<reference evidence="7" key="1">
    <citation type="journal article" date="2014" name="Genome Announc.">
        <title>Draft genome sequence of the plant-pathogenic soil fungus Rhizoctonia solani anastomosis group 3 strain Rhs1AP.</title>
        <authorList>
            <person name="Cubeta M.A."/>
            <person name="Thomas E."/>
            <person name="Dean R.A."/>
            <person name="Jabaji S."/>
            <person name="Neate S.M."/>
            <person name="Tavantzis S."/>
            <person name="Toda T."/>
            <person name="Vilgalys R."/>
            <person name="Bharathan N."/>
            <person name="Fedorova-Abrams N."/>
            <person name="Pakala S.B."/>
            <person name="Pakala S.M."/>
            <person name="Zafar N."/>
            <person name="Joardar V."/>
            <person name="Losada L."/>
            <person name="Nierman W.C."/>
        </authorList>
    </citation>
    <scope>NUCLEOTIDE SEQUENCE [LARGE SCALE GENOMIC DNA]</scope>
    <source>
        <strain evidence="7">AG-3</strain>
    </source>
</reference>
<dbReference type="InterPro" id="IPR013780">
    <property type="entry name" value="Glyco_hydro_b"/>
</dbReference>